<gene>
    <name evidence="2" type="ORF">DYH56_12785</name>
</gene>
<sequence>MIFKNLKNEIKLDELFRFDEKTNSYIIDISIDNYGTLYSSLDFSPFKNRDLDDELIIYLEHSVEDIPFKYNILLNINMPQNIYDEVQETRGIKEIKNYFSYLHRKKKREIYEYYRSAVRSFVLGILFIFAVSFIKKNFAVTRVVWQLIIEGFYVGGWVFLWEFFSLLFLEPNSKRRKLKQYQRVLDSKITCTYH</sequence>
<dbReference type="RefSeq" id="WP_114643268.1">
    <property type="nucleotide sequence ID" value="NZ_JAACIO010000026.1"/>
</dbReference>
<proteinExistence type="predicted"/>
<reference evidence="2 3" key="1">
    <citation type="submission" date="2018-08" db="EMBL/GenBank/DDBJ databases">
        <title>Draft genome sequence of Psychrilyobacter sp. strain SD5 isolated from Black Sea water.</title>
        <authorList>
            <person name="Yadav S."/>
            <person name="Villanueva L."/>
            <person name="Damste J.S.S."/>
        </authorList>
    </citation>
    <scope>NUCLEOTIDE SEQUENCE [LARGE SCALE GENOMIC DNA]</scope>
    <source>
        <strain evidence="2 3">SD5</strain>
    </source>
</reference>
<keyword evidence="3" id="KW-1185">Reference proteome</keyword>
<dbReference type="EMBL" id="QUAJ01000027">
    <property type="protein sequence ID" value="REI39962.1"/>
    <property type="molecule type" value="Genomic_DNA"/>
</dbReference>
<evidence type="ECO:0000313" key="2">
    <source>
        <dbReference type="EMBL" id="REI39962.1"/>
    </source>
</evidence>
<protein>
    <submittedName>
        <fullName evidence="2">Uncharacterized protein</fullName>
    </submittedName>
</protein>
<keyword evidence="1" id="KW-1133">Transmembrane helix</keyword>
<feature type="transmembrane region" description="Helical" evidence="1">
    <location>
        <begin position="146"/>
        <end position="169"/>
    </location>
</feature>
<organism evidence="2 3">
    <name type="scientific">Psychrilyobacter piezotolerans</name>
    <dbReference type="NCBI Taxonomy" id="2293438"/>
    <lineage>
        <taxon>Bacteria</taxon>
        <taxon>Fusobacteriati</taxon>
        <taxon>Fusobacteriota</taxon>
        <taxon>Fusobacteriia</taxon>
        <taxon>Fusobacteriales</taxon>
        <taxon>Fusobacteriaceae</taxon>
        <taxon>Psychrilyobacter</taxon>
    </lineage>
</organism>
<keyword evidence="1" id="KW-0812">Transmembrane</keyword>
<feature type="transmembrane region" description="Helical" evidence="1">
    <location>
        <begin position="113"/>
        <end position="134"/>
    </location>
</feature>
<comment type="caution">
    <text evidence="2">The sequence shown here is derived from an EMBL/GenBank/DDBJ whole genome shotgun (WGS) entry which is preliminary data.</text>
</comment>
<evidence type="ECO:0000256" key="1">
    <source>
        <dbReference type="SAM" id="Phobius"/>
    </source>
</evidence>
<name>A0ABX9KET4_9FUSO</name>
<dbReference type="Proteomes" id="UP000263486">
    <property type="component" value="Unassembled WGS sequence"/>
</dbReference>
<keyword evidence="1" id="KW-0472">Membrane</keyword>
<accession>A0ABX9KET4</accession>
<evidence type="ECO:0000313" key="3">
    <source>
        <dbReference type="Proteomes" id="UP000263486"/>
    </source>
</evidence>